<proteinExistence type="predicted"/>
<comment type="caution">
    <text evidence="1">The sequence shown here is derived from an EMBL/GenBank/DDBJ whole genome shotgun (WGS) entry which is preliminary data.</text>
</comment>
<dbReference type="Proteomes" id="UP000035301">
    <property type="component" value="Unassembled WGS sequence"/>
</dbReference>
<gene>
    <name evidence="1" type="ORF">SZ63_05145</name>
</gene>
<protein>
    <submittedName>
        <fullName evidence="1">Uncharacterized protein</fullName>
    </submittedName>
</protein>
<name>A0A0H1QZP1_9EURY</name>
<reference evidence="1 2" key="1">
    <citation type="journal article" date="2015" name="Int. J. Syst. Evol. Microbiol.">
        <title>Methanoculleus sediminis sp. nov., a methanogen from sediments near a submarine mud volcano.</title>
        <authorList>
            <person name="Chen S.C."/>
            <person name="Chen M.F."/>
            <person name="Lai M.C."/>
            <person name="Weng C.Y."/>
            <person name="Wu S.Y."/>
            <person name="Lin S."/>
            <person name="Yang T.F."/>
            <person name="Chen P.C."/>
        </authorList>
    </citation>
    <scope>NUCLEOTIDE SEQUENCE [LARGE SCALE GENOMIC DNA]</scope>
    <source>
        <strain evidence="1 2">S3Fa</strain>
    </source>
</reference>
<dbReference type="EMBL" id="JXOJ01000002">
    <property type="protein sequence ID" value="KLK88410.1"/>
    <property type="molecule type" value="Genomic_DNA"/>
</dbReference>
<accession>A0A0H1QZP1</accession>
<evidence type="ECO:0000313" key="2">
    <source>
        <dbReference type="Proteomes" id="UP000035301"/>
    </source>
</evidence>
<dbReference type="PATRIC" id="fig|1550566.3.peg.1101"/>
<evidence type="ECO:0000313" key="1">
    <source>
        <dbReference type="EMBL" id="KLK88410.1"/>
    </source>
</evidence>
<keyword evidence="2" id="KW-1185">Reference proteome</keyword>
<organism evidence="1 2">
    <name type="scientific">Methanoculleus sediminis</name>
    <dbReference type="NCBI Taxonomy" id="1550566"/>
    <lineage>
        <taxon>Archaea</taxon>
        <taxon>Methanobacteriati</taxon>
        <taxon>Methanobacteriota</taxon>
        <taxon>Stenosarchaea group</taxon>
        <taxon>Methanomicrobia</taxon>
        <taxon>Methanomicrobiales</taxon>
        <taxon>Methanomicrobiaceae</taxon>
        <taxon>Methanoculleus</taxon>
    </lineage>
</organism>
<dbReference type="AlphaFoldDB" id="A0A0H1QZP1"/>
<sequence length="305" mass="32063">MQVFSVSLAVLLASVTVVPAMAADAGALDIEQVDIVDAATLRERSPSFISELRSEGCSEEGIAEAIRSLPRVSYLGGWTEADDRRVSPLLQQARDELNYSMHGGIDLPMEDRASGPGYIGIPHTQPGSQPDAAVALSNPGAAKTILCPSGGLRDPGPAASAANLQPSRLFTGPGVEYLKAALNTRDPVTLTLGGLPFSKGGKGIALSAFTAATEGLIREHYLYPNGSLIGFGYDIDGYLRVGIWNGPPPPENVSSIDAVYAMLDTRAREMGIESIPVRFTVFISPPDPVLGPQVDSSGWMRLCGG</sequence>